<dbReference type="EMBL" id="AP003202">
    <property type="protein sequence ID" value="BAD73237.1"/>
    <property type="molecule type" value="Genomic_DNA"/>
</dbReference>
<accession>Q5QMW5</accession>
<protein>
    <submittedName>
        <fullName evidence="2">Uncharacterized protein</fullName>
    </submittedName>
</protein>
<evidence type="ECO:0000313" key="2">
    <source>
        <dbReference type="EMBL" id="BAD73237.1"/>
    </source>
</evidence>
<sequence length="58" mass="6093">MMATAGGRSGRWVAGARGGGARLAEPPNPLLLSPIAAGEEDEKQEQGEKRIKKKIFCG</sequence>
<proteinExistence type="predicted"/>
<name>Q5QMW5_ORYSJ</name>
<dbReference type="Proteomes" id="UP000817658">
    <property type="component" value="Chromosome 1"/>
</dbReference>
<organism evidence="2">
    <name type="scientific">Oryza sativa subsp. japonica</name>
    <name type="common">Rice</name>
    <dbReference type="NCBI Taxonomy" id="39947"/>
    <lineage>
        <taxon>Eukaryota</taxon>
        <taxon>Viridiplantae</taxon>
        <taxon>Streptophyta</taxon>
        <taxon>Embryophyta</taxon>
        <taxon>Tracheophyta</taxon>
        <taxon>Spermatophyta</taxon>
        <taxon>Magnoliopsida</taxon>
        <taxon>Liliopsida</taxon>
        <taxon>Poales</taxon>
        <taxon>Poaceae</taxon>
        <taxon>BOP clade</taxon>
        <taxon>Oryzoideae</taxon>
        <taxon>Oryzeae</taxon>
        <taxon>Oryzinae</taxon>
        <taxon>Oryza</taxon>
        <taxon>Oryza sativa</taxon>
    </lineage>
</organism>
<reference evidence="2" key="1">
    <citation type="journal article" date="2002" name="Nature">
        <title>The genome sequence and structure of rice chromosome 1.</title>
        <authorList>
            <person name="Sasaki T."/>
            <person name="Matsumoto T."/>
            <person name="Yamamoto K."/>
            <person name="Sakata K."/>
            <person name="Baba T."/>
            <person name="Katayose Y."/>
            <person name="Wu J."/>
            <person name="Niimura Y."/>
            <person name="Cheng Z."/>
            <person name="Nagamura Y."/>
            <person name="Antonio B.A."/>
            <person name="Kanamori H."/>
            <person name="Hosokawa S."/>
            <person name="Masukawa M."/>
            <person name="Arikawa K."/>
            <person name="Chiden Y."/>
            <person name="Hayashi M."/>
            <person name="Okamoto M."/>
            <person name="Ando T."/>
            <person name="Aoki H."/>
            <person name="Arita K."/>
            <person name="Hamada M."/>
            <person name="Harada C."/>
            <person name="Hijishita S."/>
            <person name="Honda M."/>
            <person name="Ichikawa Y."/>
            <person name="Idonuma A."/>
            <person name="Iijima M."/>
            <person name="Ikeda M."/>
            <person name="Ikeno M."/>
            <person name="Itoh S."/>
            <person name="Itoh T."/>
            <person name="Itoh Y."/>
            <person name="Itoh Y."/>
            <person name="Iwabuchi A."/>
            <person name="Kamiya K."/>
            <person name="Karasawa W."/>
            <person name="Katagiri S."/>
            <person name="Kikuta A."/>
            <person name="Kobayashi N."/>
            <person name="Kono I."/>
            <person name="Machita K."/>
            <person name="Maehara T."/>
            <person name="Mizuno H."/>
            <person name="Mizubayashi T."/>
            <person name="Mukai Y."/>
            <person name="Nagasaki H."/>
            <person name="Nakashima M."/>
            <person name="Nakama Y."/>
            <person name="Nakamichi Y."/>
            <person name="Nakamura M."/>
            <person name="Namiki N."/>
            <person name="Negishi M."/>
            <person name="Ohta I."/>
            <person name="Ono N."/>
            <person name="Saji S."/>
            <person name="Sakai K."/>
            <person name="Shibata M."/>
            <person name="Shimokawa T."/>
            <person name="Shomura A."/>
            <person name="Song J."/>
            <person name="Takazaki Y."/>
            <person name="Terasawa K."/>
            <person name="Tsuji K."/>
            <person name="Waki K."/>
            <person name="Yamagata H."/>
            <person name="Yamane H."/>
            <person name="Yoshiki S."/>
            <person name="Yoshihara R."/>
            <person name="Yukawa K."/>
            <person name="Zhong H."/>
            <person name="Iwama H."/>
            <person name="Endo T."/>
            <person name="Ito H."/>
            <person name="Hahn J.H."/>
            <person name="Kim H.I."/>
            <person name="Eun M.Y."/>
            <person name="Yano M."/>
            <person name="Jiang J."/>
            <person name="Gojobori T."/>
        </authorList>
    </citation>
    <scope>NUCLEOTIDE SEQUENCE [LARGE SCALE GENOMIC DNA]</scope>
</reference>
<gene>
    <name evidence="2" type="primary">B1075D06.11</name>
</gene>
<dbReference type="AlphaFoldDB" id="Q5QMW5"/>
<feature type="region of interest" description="Disordered" evidence="1">
    <location>
        <begin position="1"/>
        <end position="58"/>
    </location>
</feature>
<evidence type="ECO:0000256" key="1">
    <source>
        <dbReference type="SAM" id="MobiDB-lite"/>
    </source>
</evidence>